<dbReference type="Proteomes" id="UP000199400">
    <property type="component" value="Unassembled WGS sequence"/>
</dbReference>
<name>A0A1I1V937_9BACT</name>
<gene>
    <name evidence="1" type="ORF">SAMN02745121_01636</name>
</gene>
<evidence type="ECO:0000313" key="2">
    <source>
        <dbReference type="Proteomes" id="UP000199400"/>
    </source>
</evidence>
<accession>A0A1I1V937</accession>
<protein>
    <submittedName>
        <fullName evidence="1">Uncharacterized protein</fullName>
    </submittedName>
</protein>
<keyword evidence="2" id="KW-1185">Reference proteome</keyword>
<evidence type="ECO:0000313" key="1">
    <source>
        <dbReference type="EMBL" id="SFD79532.1"/>
    </source>
</evidence>
<dbReference type="STRING" id="54.SAMN02745121_01636"/>
<dbReference type="AlphaFoldDB" id="A0A1I1V937"/>
<proteinExistence type="predicted"/>
<reference evidence="2" key="1">
    <citation type="submission" date="2016-10" db="EMBL/GenBank/DDBJ databases">
        <authorList>
            <person name="Varghese N."/>
            <person name="Submissions S."/>
        </authorList>
    </citation>
    <scope>NUCLEOTIDE SEQUENCE [LARGE SCALE GENOMIC DNA]</scope>
    <source>
        <strain evidence="2">ATCC 25963</strain>
    </source>
</reference>
<sequence>MSSGPGSIRVAGLVALALIGCAPEPGGPGDAASSSVGATAAPAPDAPPPLSATDLCWLAKTPEACAAVELPGGLVCIWGEVVTVAVEAGECVLGEPRRLCAPATSADEACVDFGPVACLEAELLLQHYQESDGVGYLWRQLPTGCAAPAAVDGSGPWTKCPYEEFSAVPPACWCRCGGPPPGETSAEP</sequence>
<organism evidence="1 2">
    <name type="scientific">Nannocystis exedens</name>
    <dbReference type="NCBI Taxonomy" id="54"/>
    <lineage>
        <taxon>Bacteria</taxon>
        <taxon>Pseudomonadati</taxon>
        <taxon>Myxococcota</taxon>
        <taxon>Polyangia</taxon>
        <taxon>Nannocystales</taxon>
        <taxon>Nannocystaceae</taxon>
        <taxon>Nannocystis</taxon>
    </lineage>
</organism>
<dbReference type="EMBL" id="FOMX01000004">
    <property type="protein sequence ID" value="SFD79532.1"/>
    <property type="molecule type" value="Genomic_DNA"/>
</dbReference>
<dbReference type="RefSeq" id="WP_096330402.1">
    <property type="nucleotide sequence ID" value="NZ_FOMX01000004.1"/>
</dbReference>